<dbReference type="Pfam" id="PF06541">
    <property type="entry name" value="ABC_trans_CmpB"/>
    <property type="match status" value="2"/>
</dbReference>
<feature type="transmembrane region" description="Helical" evidence="1">
    <location>
        <begin position="231"/>
        <end position="257"/>
    </location>
</feature>
<feature type="transmembrane region" description="Helical" evidence="1">
    <location>
        <begin position="108"/>
        <end position="128"/>
    </location>
</feature>
<evidence type="ECO:0000256" key="1">
    <source>
        <dbReference type="SAM" id="Phobius"/>
    </source>
</evidence>
<feature type="transmembrane region" description="Helical" evidence="1">
    <location>
        <begin position="336"/>
        <end position="355"/>
    </location>
</feature>
<dbReference type="Proteomes" id="UP000824164">
    <property type="component" value="Unassembled WGS sequence"/>
</dbReference>
<accession>A0A9D1HFT4</accession>
<feature type="transmembrane region" description="Helical" evidence="1">
    <location>
        <begin position="6"/>
        <end position="25"/>
    </location>
</feature>
<feature type="transmembrane region" description="Helical" evidence="1">
    <location>
        <begin position="37"/>
        <end position="58"/>
    </location>
</feature>
<keyword evidence="1" id="KW-0472">Membrane</keyword>
<comment type="caution">
    <text evidence="2">The sequence shown here is derived from an EMBL/GenBank/DDBJ whole genome shotgun (WGS) entry which is preliminary data.</text>
</comment>
<evidence type="ECO:0000313" key="3">
    <source>
        <dbReference type="Proteomes" id="UP000824164"/>
    </source>
</evidence>
<gene>
    <name evidence="2" type="ORF">IAB63_00850</name>
</gene>
<keyword evidence="1" id="KW-1133">Transmembrane helix</keyword>
<proteinExistence type="predicted"/>
<organism evidence="2 3">
    <name type="scientific">Candidatus Onthocola gallistercoris</name>
    <dbReference type="NCBI Taxonomy" id="2840876"/>
    <lineage>
        <taxon>Bacteria</taxon>
        <taxon>Bacillati</taxon>
        <taxon>Bacillota</taxon>
        <taxon>Bacilli</taxon>
        <taxon>Candidatus Onthocola</taxon>
    </lineage>
</organism>
<name>A0A9D1HFT4_9FIRM</name>
<evidence type="ECO:0000313" key="2">
    <source>
        <dbReference type="EMBL" id="HIU01785.1"/>
    </source>
</evidence>
<feature type="transmembrane region" description="Helical" evidence="1">
    <location>
        <begin position="263"/>
        <end position="283"/>
    </location>
</feature>
<reference evidence="2" key="1">
    <citation type="submission" date="2020-10" db="EMBL/GenBank/DDBJ databases">
        <authorList>
            <person name="Gilroy R."/>
        </authorList>
    </citation>
    <scope>NUCLEOTIDE SEQUENCE</scope>
    <source>
        <strain evidence="2">CHK187-14744</strain>
    </source>
</reference>
<dbReference type="AlphaFoldDB" id="A0A9D1HFT4"/>
<dbReference type="InterPro" id="IPR010540">
    <property type="entry name" value="CmpB_TMEM229"/>
</dbReference>
<feature type="transmembrane region" description="Helical" evidence="1">
    <location>
        <begin position="148"/>
        <end position="169"/>
    </location>
</feature>
<feature type="transmembrane region" description="Helical" evidence="1">
    <location>
        <begin position="295"/>
        <end position="316"/>
    </location>
</feature>
<sequence>MYSGYELLWLIFVYSFFGWIIETVVGSIKKRRFVNRGFLSGPVCLVYGISAVIMTVALRDLSHTWGYLFLGCTLDATAIEWITGKLLERMTHHKWWDYSGKRWNFDGYICLQSSLFWGVLGVCAIKFFNRALITVYRLIPDVVAVCLIWILVVILIFDLTATIAALLRIQKKTSPVYRWERKLAVMTRRFGRWIVAHVERRIVRAYPVIGEKPERPVKEGKFAEGCGFYKLFWLFVIGSLIGDLAETVFCRITMGWWMSRSSLVWGPFSIVWGLALVIATLLLYKDRDKPEGHIFLVGTLLGGAYEYICSVVLELVFGKVFWDYSGLPFNLNGRVNLLYCFFWGIAAVIWIRWIYPRFSDWIEKIPMEPGKIITWILVVFMAANMLVSSMALIRYDSRAKGKEAAAQWEVLMDEYYDDSVMSRIYPKAKEP</sequence>
<protein>
    <submittedName>
        <fullName evidence="2">ABC transporter permease</fullName>
    </submittedName>
</protein>
<keyword evidence="1" id="KW-0812">Transmembrane</keyword>
<feature type="transmembrane region" description="Helical" evidence="1">
    <location>
        <begin position="64"/>
        <end position="87"/>
    </location>
</feature>
<feature type="transmembrane region" description="Helical" evidence="1">
    <location>
        <begin position="375"/>
        <end position="393"/>
    </location>
</feature>
<reference evidence="2" key="2">
    <citation type="journal article" date="2021" name="PeerJ">
        <title>Extensive microbial diversity within the chicken gut microbiome revealed by metagenomics and culture.</title>
        <authorList>
            <person name="Gilroy R."/>
            <person name="Ravi A."/>
            <person name="Getino M."/>
            <person name="Pursley I."/>
            <person name="Horton D.L."/>
            <person name="Alikhan N.F."/>
            <person name="Baker D."/>
            <person name="Gharbi K."/>
            <person name="Hall N."/>
            <person name="Watson M."/>
            <person name="Adriaenssens E.M."/>
            <person name="Foster-Nyarko E."/>
            <person name="Jarju S."/>
            <person name="Secka A."/>
            <person name="Antonio M."/>
            <person name="Oren A."/>
            <person name="Chaudhuri R.R."/>
            <person name="La Ragione R."/>
            <person name="Hildebrand F."/>
            <person name="Pallen M.J."/>
        </authorList>
    </citation>
    <scope>NUCLEOTIDE SEQUENCE</scope>
    <source>
        <strain evidence="2">CHK187-14744</strain>
    </source>
</reference>
<dbReference type="EMBL" id="DVLT01000004">
    <property type="protein sequence ID" value="HIU01785.1"/>
    <property type="molecule type" value="Genomic_DNA"/>
</dbReference>